<evidence type="ECO:0000313" key="2">
    <source>
        <dbReference type="EMBL" id="CAD5207514.1"/>
    </source>
</evidence>
<feature type="coiled-coil region" evidence="1">
    <location>
        <begin position="109"/>
        <end position="143"/>
    </location>
</feature>
<dbReference type="Proteomes" id="UP000783686">
    <property type="component" value="Unassembled WGS sequence"/>
</dbReference>
<dbReference type="AlphaFoldDB" id="A0A811JVJ2"/>
<gene>
    <name evidence="2" type="ORF">BOKJ2_LOCUS2198</name>
</gene>
<comment type="caution">
    <text evidence="2">The sequence shown here is derived from an EMBL/GenBank/DDBJ whole genome shotgun (WGS) entry which is preliminary data.</text>
</comment>
<proteinExistence type="predicted"/>
<evidence type="ECO:0000256" key="1">
    <source>
        <dbReference type="SAM" id="Coils"/>
    </source>
</evidence>
<keyword evidence="3" id="KW-1185">Reference proteome</keyword>
<reference evidence="2" key="1">
    <citation type="submission" date="2020-09" db="EMBL/GenBank/DDBJ databases">
        <authorList>
            <person name="Kikuchi T."/>
        </authorList>
    </citation>
    <scope>NUCLEOTIDE SEQUENCE</scope>
    <source>
        <strain evidence="2">SH1</strain>
    </source>
</reference>
<organism evidence="2 3">
    <name type="scientific">Bursaphelenchus okinawaensis</name>
    <dbReference type="NCBI Taxonomy" id="465554"/>
    <lineage>
        <taxon>Eukaryota</taxon>
        <taxon>Metazoa</taxon>
        <taxon>Ecdysozoa</taxon>
        <taxon>Nematoda</taxon>
        <taxon>Chromadorea</taxon>
        <taxon>Rhabditida</taxon>
        <taxon>Tylenchina</taxon>
        <taxon>Tylenchomorpha</taxon>
        <taxon>Aphelenchoidea</taxon>
        <taxon>Aphelenchoididae</taxon>
        <taxon>Bursaphelenchus</taxon>
    </lineage>
</organism>
<name>A0A811JVJ2_9BILA</name>
<dbReference type="EMBL" id="CAJFCW020000001">
    <property type="protein sequence ID" value="CAG9085940.1"/>
    <property type="molecule type" value="Genomic_DNA"/>
</dbReference>
<keyword evidence="1" id="KW-0175">Coiled coil</keyword>
<protein>
    <submittedName>
        <fullName evidence="2">Uncharacterized protein</fullName>
    </submittedName>
</protein>
<sequence>MSDLEAVVRKKTAGFEKGTLTWLRRLRSKEWFKKIEKFSGVESHGEEKPLPNGLSRRELIPCCSEACVAAFDQSLVDIGEVLIENKLRLKYKNEEDAAKINLLKDSEDVEDFFVKVQKAKGDIKDAEDELAVLDKETEFLKNCLEKLKDMTEILVPYCDSLQEPQNIDQFLEKLQNPVENEPKPAINEDFFDVLKEIEAENNRQVNSDTCADEDLKMERTGDNKAEYADVCRLKTTILSKQCDLATNFIDNIFNEATDQNASCI</sequence>
<accession>A0A811JVJ2</accession>
<evidence type="ECO:0000313" key="3">
    <source>
        <dbReference type="Proteomes" id="UP000614601"/>
    </source>
</evidence>
<dbReference type="Proteomes" id="UP000614601">
    <property type="component" value="Unassembled WGS sequence"/>
</dbReference>
<dbReference type="EMBL" id="CAJFDH010000001">
    <property type="protein sequence ID" value="CAD5207514.1"/>
    <property type="molecule type" value="Genomic_DNA"/>
</dbReference>